<organism evidence="8 9">
    <name type="scientific">Acidomonas methanolica NBRC 104435</name>
    <dbReference type="NCBI Taxonomy" id="1231351"/>
    <lineage>
        <taxon>Bacteria</taxon>
        <taxon>Pseudomonadati</taxon>
        <taxon>Pseudomonadota</taxon>
        <taxon>Alphaproteobacteria</taxon>
        <taxon>Acetobacterales</taxon>
        <taxon>Acetobacteraceae</taxon>
        <taxon>Acidomonas</taxon>
    </lineage>
</organism>
<keyword evidence="7" id="KW-0732">Signal</keyword>
<dbReference type="PANTHER" id="PTHR33146">
    <property type="entry name" value="ENDONUCLEASE 4"/>
    <property type="match status" value="1"/>
</dbReference>
<keyword evidence="9" id="KW-1185">Reference proteome</keyword>
<dbReference type="Gene3D" id="1.10.575.10">
    <property type="entry name" value="P1 Nuclease"/>
    <property type="match status" value="1"/>
</dbReference>
<dbReference type="SUPFAM" id="SSF48537">
    <property type="entry name" value="Phospholipase C/P1 nuclease"/>
    <property type="match status" value="1"/>
</dbReference>
<evidence type="ECO:0000313" key="9">
    <source>
        <dbReference type="Proteomes" id="UP000019760"/>
    </source>
</evidence>
<feature type="signal peptide" evidence="7">
    <location>
        <begin position="1"/>
        <end position="23"/>
    </location>
</feature>
<keyword evidence="4" id="KW-0378">Hydrolase</keyword>
<keyword evidence="1" id="KW-0540">Nuclease</keyword>
<gene>
    <name evidence="8" type="ORF">Amme_085_053</name>
</gene>
<reference evidence="8 9" key="2">
    <citation type="journal article" date="2014" name="FEMS Microbiol. Lett.">
        <title>Draft genomic DNA sequence of the facultatively methylotrophic bacterium Acidomonas methanolica type strain MB58.</title>
        <authorList>
            <person name="Higashiura N."/>
            <person name="Hadano H."/>
            <person name="Hirakawa H."/>
            <person name="Matsutani M."/>
            <person name="Takabe S."/>
            <person name="Matsushita K."/>
            <person name="Azuma Y."/>
        </authorList>
    </citation>
    <scope>NUCLEOTIDE SEQUENCE [LARGE SCALE GENOMIC DNA]</scope>
    <source>
        <strain evidence="8 9">MB58</strain>
    </source>
</reference>
<evidence type="ECO:0000256" key="4">
    <source>
        <dbReference type="ARBA" id="ARBA00022801"/>
    </source>
</evidence>
<keyword evidence="6" id="KW-0325">Glycoprotein</keyword>
<protein>
    <submittedName>
        <fullName evidence="8">Nuclease S1</fullName>
    </submittedName>
</protein>
<dbReference type="RefSeq" id="WP_081797729.1">
    <property type="nucleotide sequence ID" value="NZ_BAND01000085.1"/>
</dbReference>
<evidence type="ECO:0000256" key="5">
    <source>
        <dbReference type="ARBA" id="ARBA00023157"/>
    </source>
</evidence>
<dbReference type="Proteomes" id="UP000019760">
    <property type="component" value="Unassembled WGS sequence"/>
</dbReference>
<dbReference type="GO" id="GO:0046872">
    <property type="term" value="F:metal ion binding"/>
    <property type="evidence" value="ECO:0007669"/>
    <property type="project" value="UniProtKB-KW"/>
</dbReference>
<sequence>MPSSLRLVSLLFAAVAVAPAARAWGPYGHAIVADIAQSRLTPQAAQGVAALLAQEGHQSLDEVASWPDTIGHLPRSAGGAPETLSWHYVDIDVAEQAYDRARDCPGDACVVEKLPQMEAVLADAHAPAEKRLEALKWVVHLVGDIHQPLHAAQRAEDKGGNTVRLTYYGDDANGHMNLHSLWDSGVIDREAGLVVGRHYSIDFAAARKEAKVLDAAITPDEAAYWASDVTPGGERRAAIDWADESHGLARSLVYGALPANKGADLGDAYSAMAWPVVQIRLEQAGVRLAAVLNQSFGPSP</sequence>
<dbReference type="PANTHER" id="PTHR33146:SF26">
    <property type="entry name" value="ENDONUCLEASE 4"/>
    <property type="match status" value="1"/>
</dbReference>
<evidence type="ECO:0000313" key="8">
    <source>
        <dbReference type="EMBL" id="GAJ29925.1"/>
    </source>
</evidence>
<dbReference type="AlphaFoldDB" id="A0A023D850"/>
<evidence type="ECO:0000256" key="2">
    <source>
        <dbReference type="ARBA" id="ARBA00022723"/>
    </source>
</evidence>
<proteinExistence type="predicted"/>
<dbReference type="EMBL" id="BAND01000085">
    <property type="protein sequence ID" value="GAJ29925.1"/>
    <property type="molecule type" value="Genomic_DNA"/>
</dbReference>
<keyword evidence="2" id="KW-0479">Metal-binding</keyword>
<reference evidence="9" key="1">
    <citation type="journal article" date="2014" name="FEMS Microbiol. Lett.">
        <title>Draft Genomic DNA Sequence of the Facultatively Methylotrophic Bacterium Acidomonas methanolica type strain MB58.</title>
        <authorList>
            <person name="Higashiura N."/>
            <person name="Hadano H."/>
            <person name="Hirakawa H."/>
            <person name="Matsutani M."/>
            <person name="Takabe S."/>
            <person name="Matsushita K."/>
            <person name="Azuma Y."/>
        </authorList>
    </citation>
    <scope>NUCLEOTIDE SEQUENCE [LARGE SCALE GENOMIC DNA]</scope>
    <source>
        <strain evidence="9">MB58</strain>
    </source>
</reference>
<dbReference type="Pfam" id="PF02265">
    <property type="entry name" value="S1-P1_nuclease"/>
    <property type="match status" value="1"/>
</dbReference>
<dbReference type="InterPro" id="IPR003154">
    <property type="entry name" value="S1/P1nuclease"/>
</dbReference>
<dbReference type="InterPro" id="IPR008947">
    <property type="entry name" value="PLipase_C/P1_nuclease_dom_sf"/>
</dbReference>
<dbReference type="GO" id="GO:0016788">
    <property type="term" value="F:hydrolase activity, acting on ester bonds"/>
    <property type="evidence" value="ECO:0007669"/>
    <property type="project" value="InterPro"/>
</dbReference>
<evidence type="ECO:0000256" key="7">
    <source>
        <dbReference type="SAM" id="SignalP"/>
    </source>
</evidence>
<keyword evidence="5" id="KW-1015">Disulfide bond</keyword>
<dbReference type="GO" id="GO:0004519">
    <property type="term" value="F:endonuclease activity"/>
    <property type="evidence" value="ECO:0007669"/>
    <property type="project" value="UniProtKB-KW"/>
</dbReference>
<name>A0A023D850_ACIMT</name>
<dbReference type="GO" id="GO:0003676">
    <property type="term" value="F:nucleic acid binding"/>
    <property type="evidence" value="ECO:0007669"/>
    <property type="project" value="InterPro"/>
</dbReference>
<evidence type="ECO:0000256" key="3">
    <source>
        <dbReference type="ARBA" id="ARBA00022759"/>
    </source>
</evidence>
<comment type="caution">
    <text evidence="8">The sequence shown here is derived from an EMBL/GenBank/DDBJ whole genome shotgun (WGS) entry which is preliminary data.</text>
</comment>
<dbReference type="GO" id="GO:0006308">
    <property type="term" value="P:DNA catabolic process"/>
    <property type="evidence" value="ECO:0007669"/>
    <property type="project" value="InterPro"/>
</dbReference>
<keyword evidence="3" id="KW-0255">Endonuclease</keyword>
<dbReference type="CDD" id="cd11010">
    <property type="entry name" value="S1-P1_nuclease"/>
    <property type="match status" value="1"/>
</dbReference>
<accession>A0A023D850</accession>
<feature type="chain" id="PRO_5030001460" evidence="7">
    <location>
        <begin position="24"/>
        <end position="300"/>
    </location>
</feature>
<evidence type="ECO:0000256" key="1">
    <source>
        <dbReference type="ARBA" id="ARBA00022722"/>
    </source>
</evidence>
<evidence type="ECO:0000256" key="6">
    <source>
        <dbReference type="ARBA" id="ARBA00023180"/>
    </source>
</evidence>